<evidence type="ECO:0000313" key="2">
    <source>
        <dbReference type="EMBL" id="RWA11877.1"/>
    </source>
</evidence>
<keyword evidence="3" id="KW-1185">Reference proteome</keyword>
<gene>
    <name evidence="2" type="ORF">EKO27_g3227</name>
</gene>
<evidence type="ECO:0000313" key="3">
    <source>
        <dbReference type="Proteomes" id="UP000286045"/>
    </source>
</evidence>
<dbReference type="Proteomes" id="UP000286045">
    <property type="component" value="Unassembled WGS sequence"/>
</dbReference>
<proteinExistence type="predicted"/>
<comment type="caution">
    <text evidence="2">The sequence shown here is derived from an EMBL/GenBank/DDBJ whole genome shotgun (WGS) entry which is preliminary data.</text>
</comment>
<name>A0A439DBU0_9PEZI</name>
<evidence type="ECO:0000256" key="1">
    <source>
        <dbReference type="SAM" id="MobiDB-lite"/>
    </source>
</evidence>
<dbReference type="AlphaFoldDB" id="A0A439DBU0"/>
<sequence>MLREKFPKMHQSAISASAKDEWGKLPASQKERLNAEARANPTKQKNAHSPPQPPPQPHQNQPPIADQAPTYQMEMVQPPHATFQDVQPTQAPDNQTDQPQQEQLGQTYDFQGAQIQDCTPVNQEPQAVQTALNDPNNFLEEANISQGAQIKDCTSINQELQAVQTAPSGPNLFLEEANISQEAQLQGCTFGDQDLQAPANELPLFSEGDLFDFSLEGIDFDNLYYTGNDGDTTQLEGAPFFL</sequence>
<accession>A0A439DBU0</accession>
<protein>
    <submittedName>
        <fullName evidence="2">Uncharacterized protein</fullName>
    </submittedName>
</protein>
<feature type="region of interest" description="Disordered" evidence="1">
    <location>
        <begin position="1"/>
        <end position="72"/>
    </location>
</feature>
<organism evidence="2 3">
    <name type="scientific">Xylaria grammica</name>
    <dbReference type="NCBI Taxonomy" id="363999"/>
    <lineage>
        <taxon>Eukaryota</taxon>
        <taxon>Fungi</taxon>
        <taxon>Dikarya</taxon>
        <taxon>Ascomycota</taxon>
        <taxon>Pezizomycotina</taxon>
        <taxon>Sordariomycetes</taxon>
        <taxon>Xylariomycetidae</taxon>
        <taxon>Xylariales</taxon>
        <taxon>Xylariaceae</taxon>
        <taxon>Xylaria</taxon>
    </lineage>
</organism>
<feature type="compositionally biased region" description="Basic and acidic residues" evidence="1">
    <location>
        <begin position="18"/>
        <end position="35"/>
    </location>
</feature>
<dbReference type="EMBL" id="RYZI01000067">
    <property type="protein sequence ID" value="RWA11877.1"/>
    <property type="molecule type" value="Genomic_DNA"/>
</dbReference>
<reference evidence="2 3" key="1">
    <citation type="submission" date="2018-12" db="EMBL/GenBank/DDBJ databases">
        <title>Draft genome sequence of Xylaria grammica IHI A82.</title>
        <authorList>
            <person name="Buettner E."/>
            <person name="Kellner H."/>
        </authorList>
    </citation>
    <scope>NUCLEOTIDE SEQUENCE [LARGE SCALE GENOMIC DNA]</scope>
    <source>
        <strain evidence="2 3">IHI A82</strain>
    </source>
</reference>